<dbReference type="SUPFAM" id="SSF50129">
    <property type="entry name" value="GroES-like"/>
    <property type="match status" value="1"/>
</dbReference>
<dbReference type="RefSeq" id="WP_123071841.1">
    <property type="nucleotide sequence ID" value="NZ_JSAB01000356.1"/>
</dbReference>
<dbReference type="CDD" id="cd05289">
    <property type="entry name" value="MDR_like_2"/>
    <property type="match status" value="1"/>
</dbReference>
<gene>
    <name evidence="3" type="ORF">NM04_23790</name>
</gene>
<dbReference type="OrthoDB" id="9787435at2"/>
<dbReference type="Pfam" id="PF13602">
    <property type="entry name" value="ADH_zinc_N_2"/>
    <property type="match status" value="1"/>
</dbReference>
<accession>A0A422QEA4</accession>
<dbReference type="Pfam" id="PF08240">
    <property type="entry name" value="ADH_N"/>
    <property type="match status" value="1"/>
</dbReference>
<dbReference type="PROSITE" id="PS01162">
    <property type="entry name" value="QOR_ZETA_CRYSTAL"/>
    <property type="match status" value="1"/>
</dbReference>
<feature type="domain" description="Enoyl reductase (ER)" evidence="2">
    <location>
        <begin position="10"/>
        <end position="308"/>
    </location>
</feature>
<organism evidence="3 4">
    <name type="scientific">Massilia aurea</name>
    <dbReference type="NCBI Taxonomy" id="373040"/>
    <lineage>
        <taxon>Bacteria</taxon>
        <taxon>Pseudomonadati</taxon>
        <taxon>Pseudomonadota</taxon>
        <taxon>Betaproteobacteria</taxon>
        <taxon>Burkholderiales</taxon>
        <taxon>Oxalobacteraceae</taxon>
        <taxon>Telluria group</taxon>
        <taxon>Massilia</taxon>
    </lineage>
</organism>
<dbReference type="EMBL" id="JSAB01000356">
    <property type="protein sequence ID" value="RNF28323.1"/>
    <property type="molecule type" value="Genomic_DNA"/>
</dbReference>
<evidence type="ECO:0000313" key="4">
    <source>
        <dbReference type="Proteomes" id="UP000283254"/>
    </source>
</evidence>
<keyword evidence="4" id="KW-1185">Reference proteome</keyword>
<dbReference type="GO" id="GO:0008270">
    <property type="term" value="F:zinc ion binding"/>
    <property type="evidence" value="ECO:0007669"/>
    <property type="project" value="InterPro"/>
</dbReference>
<dbReference type="Gene3D" id="3.90.180.10">
    <property type="entry name" value="Medium-chain alcohol dehydrogenases, catalytic domain"/>
    <property type="match status" value="1"/>
</dbReference>
<dbReference type="InterPro" id="IPR036291">
    <property type="entry name" value="NAD(P)-bd_dom_sf"/>
</dbReference>
<reference evidence="3" key="1">
    <citation type="submission" date="2014-10" db="EMBL/GenBank/DDBJ databases">
        <title>Massilia sp. genome.</title>
        <authorList>
            <person name="Xu B."/>
            <person name="Dai L."/>
            <person name="Huang Z."/>
        </authorList>
    </citation>
    <scope>NUCLEOTIDE SEQUENCE [LARGE SCALE GENOMIC DNA]</scope>
    <source>
        <strain evidence="3">CFS-1</strain>
    </source>
</reference>
<dbReference type="InterPro" id="IPR013154">
    <property type="entry name" value="ADH-like_N"/>
</dbReference>
<keyword evidence="1" id="KW-0560">Oxidoreductase</keyword>
<dbReference type="InterPro" id="IPR020843">
    <property type="entry name" value="ER"/>
</dbReference>
<dbReference type="PANTHER" id="PTHR11695">
    <property type="entry name" value="ALCOHOL DEHYDROGENASE RELATED"/>
    <property type="match status" value="1"/>
</dbReference>
<evidence type="ECO:0000259" key="2">
    <source>
        <dbReference type="SMART" id="SM00829"/>
    </source>
</evidence>
<dbReference type="InterPro" id="IPR050700">
    <property type="entry name" value="YIM1/Zinc_Alcohol_DH_Fams"/>
</dbReference>
<evidence type="ECO:0000313" key="3">
    <source>
        <dbReference type="EMBL" id="RNF28323.1"/>
    </source>
</evidence>
<dbReference type="InterPro" id="IPR011032">
    <property type="entry name" value="GroES-like_sf"/>
</dbReference>
<dbReference type="Proteomes" id="UP000283254">
    <property type="component" value="Unassembled WGS sequence"/>
</dbReference>
<name>A0A422QEA4_9BURK</name>
<comment type="caution">
    <text evidence="3">The sequence shown here is derived from an EMBL/GenBank/DDBJ whole genome shotgun (WGS) entry which is preliminary data.</text>
</comment>
<dbReference type="SUPFAM" id="SSF51735">
    <property type="entry name" value="NAD(P)-binding Rossmann-fold domains"/>
    <property type="match status" value="1"/>
</dbReference>
<dbReference type="AlphaFoldDB" id="A0A422QEA4"/>
<dbReference type="GO" id="GO:0016491">
    <property type="term" value="F:oxidoreductase activity"/>
    <property type="evidence" value="ECO:0007669"/>
    <property type="project" value="UniProtKB-KW"/>
</dbReference>
<dbReference type="Gene3D" id="3.40.50.720">
    <property type="entry name" value="NAD(P)-binding Rossmann-like Domain"/>
    <property type="match status" value="1"/>
</dbReference>
<dbReference type="PANTHER" id="PTHR11695:SF294">
    <property type="entry name" value="RETICULON-4-INTERACTING PROTEIN 1, MITOCHONDRIAL"/>
    <property type="match status" value="1"/>
</dbReference>
<dbReference type="SMART" id="SM00829">
    <property type="entry name" value="PKS_ER"/>
    <property type="match status" value="1"/>
</dbReference>
<dbReference type="InterPro" id="IPR002364">
    <property type="entry name" value="Quin_OxRdtase/zeta-crystal_CS"/>
</dbReference>
<sequence>MQSLIQHSFGGPDVLVLEERPRPVRNFGDVLVRVHAASVNPIDLYTRAGVMPILGPAPVVPGWDISGVVEEIELGTTTFKVGDEVFGMPLFPRAANAYAEYVVAPAGQLWHKPAQLSHAQAASLALAGLTSLQALRDIARLQPSQRVLVHGAGGGVGHLAVQVAKAMGAHVIATASASKHAFVRRCGADEVIDYTAVDFTEQVRDMDVVFDVVGGDCAERSLQVLRPGGIVVTALGLSHGHMPALAAAAGKRFSSVAVQPDGAGLRQLAEWVAAGRLMPHVSQTFPLAEGARAHRALEAGSMLGKAALILV</sequence>
<proteinExistence type="predicted"/>
<evidence type="ECO:0000256" key="1">
    <source>
        <dbReference type="ARBA" id="ARBA00023002"/>
    </source>
</evidence>
<protein>
    <submittedName>
        <fullName evidence="3">NADPH:quinone reductase</fullName>
    </submittedName>
</protein>